<dbReference type="AlphaFoldDB" id="A0A146G4M4"/>
<dbReference type="Proteomes" id="UP000076023">
    <property type="component" value="Unassembled WGS sequence"/>
</dbReference>
<reference evidence="2" key="1">
    <citation type="journal article" date="2017" name="Genome Announc.">
        <title>Draft Genome Sequence of Terrimicrobium sacchariphilum NM-5T, a Facultative Anaerobic Soil Bacterium of the Class Spartobacteria.</title>
        <authorList>
            <person name="Qiu Y.L."/>
            <person name="Tourlousse D.M."/>
            <person name="Matsuura N."/>
            <person name="Ohashi A."/>
            <person name="Sekiguchi Y."/>
        </authorList>
    </citation>
    <scope>NUCLEOTIDE SEQUENCE [LARGE SCALE GENOMIC DNA]</scope>
    <source>
        <strain evidence="2">NM-5</strain>
    </source>
</reference>
<sequence>MLASGPSPIRDIHPPHPALPLDSPLFERWIDPVSGVTSHILAGQVAPIQQSFYFVNTSFSSDGRYYWFYCAFPPAGSANQGRSLGVVDLWQKTLTHFSETAFTDASPVVDERTGEAYWCSGLEIWKRRPEPDAVPVFVNRFPPEIASNRRPWRLATHLTFSADRQALNIDVEIGSEWYIGHLPLDGGDFVLWQKFDQCFNHAQFNPVDPDLQLIAQDHSIHPVSGKSIGYQNRLWVIRRGHTACPIFPTPLTSAPRRVGGNPHYFNDAARIISDERALLGHEWWSADGQHVWYVHYGTGVARVPVGGGEEEVVWRKSLLSHAHVDRGENWLVADALPPEAPDKHQVLFYNLATGKQVEIVTHLDQIPSSLSRYHIHPHPQFCLQDRFVCYTTNVRGRVDVAFVEVGELISRTL</sequence>
<dbReference type="RefSeq" id="WP_075078542.1">
    <property type="nucleotide sequence ID" value="NZ_BDCO01000002.1"/>
</dbReference>
<protein>
    <recommendedName>
        <fullName evidence="3">Oligogalacturonide lyase</fullName>
    </recommendedName>
</protein>
<evidence type="ECO:0008006" key="3">
    <source>
        <dbReference type="Google" id="ProtNLM"/>
    </source>
</evidence>
<comment type="caution">
    <text evidence="1">The sequence shown here is derived from an EMBL/GenBank/DDBJ whole genome shotgun (WGS) entry which is preliminary data.</text>
</comment>
<accession>A0A146G4M4</accession>
<dbReference type="InterPro" id="IPR015943">
    <property type="entry name" value="WD40/YVTN_repeat-like_dom_sf"/>
</dbReference>
<evidence type="ECO:0000313" key="1">
    <source>
        <dbReference type="EMBL" id="GAT32725.1"/>
    </source>
</evidence>
<dbReference type="OrthoDB" id="8432779at2"/>
<dbReference type="STRING" id="690879.TSACC_21126"/>
<dbReference type="Gene3D" id="2.130.10.10">
    <property type="entry name" value="YVTN repeat-like/Quinoprotein amine dehydrogenase"/>
    <property type="match status" value="1"/>
</dbReference>
<gene>
    <name evidence="1" type="ORF">TSACC_21126</name>
</gene>
<dbReference type="EMBL" id="BDCO01000002">
    <property type="protein sequence ID" value="GAT32725.1"/>
    <property type="molecule type" value="Genomic_DNA"/>
</dbReference>
<name>A0A146G4M4_TERSA</name>
<proteinExistence type="predicted"/>
<dbReference type="SUPFAM" id="SSF82171">
    <property type="entry name" value="DPP6 N-terminal domain-like"/>
    <property type="match status" value="1"/>
</dbReference>
<keyword evidence="2" id="KW-1185">Reference proteome</keyword>
<evidence type="ECO:0000313" key="2">
    <source>
        <dbReference type="Proteomes" id="UP000076023"/>
    </source>
</evidence>
<dbReference type="InParanoid" id="A0A146G4M4"/>
<organism evidence="1 2">
    <name type="scientific">Terrimicrobium sacchariphilum</name>
    <dbReference type="NCBI Taxonomy" id="690879"/>
    <lineage>
        <taxon>Bacteria</taxon>
        <taxon>Pseudomonadati</taxon>
        <taxon>Verrucomicrobiota</taxon>
        <taxon>Terrimicrobiia</taxon>
        <taxon>Terrimicrobiales</taxon>
        <taxon>Terrimicrobiaceae</taxon>
        <taxon>Terrimicrobium</taxon>
    </lineage>
</organism>